<name>A0ABV5CRD4_9ACTN</name>
<reference evidence="2 3" key="1">
    <citation type="submission" date="2024-04" db="EMBL/GenBank/DDBJ databases">
        <title>Polymorphospora sp. isolated from Baiyangdian Lake in Xiong'an New Area.</title>
        <authorList>
            <person name="Zhang X."/>
            <person name="Liu J."/>
        </authorList>
    </citation>
    <scope>NUCLEOTIDE SEQUENCE [LARGE SCALE GENOMIC DNA]</scope>
    <source>
        <strain evidence="2 3">2-325</strain>
    </source>
</reference>
<dbReference type="Proteomes" id="UP001582793">
    <property type="component" value="Unassembled WGS sequence"/>
</dbReference>
<feature type="region of interest" description="Disordered" evidence="1">
    <location>
        <begin position="163"/>
        <end position="211"/>
    </location>
</feature>
<evidence type="ECO:0000256" key="1">
    <source>
        <dbReference type="SAM" id="MobiDB-lite"/>
    </source>
</evidence>
<evidence type="ECO:0000313" key="3">
    <source>
        <dbReference type="Proteomes" id="UP001582793"/>
    </source>
</evidence>
<accession>A0ABV5CRD4</accession>
<sequence>MTTRSGSGSPPGPATQKYHQAQDEATQVGHEAAHTGREVAQQAADQGGQVVAETRRQTRNLAREATEQMREQAEQQQKRAAGGLRALGTQLESMANSSGQDGVASEVVRRGADAANQAAGWLEDREPGALVQEVRDYARRHPGVFLAGATVAGLIVGRFGRALTSGDDGAGRQPSPDHQPPVGQRTEGPHARPRVTGGAQTTTGVTGGEAG</sequence>
<gene>
    <name evidence="2" type="ORF">AAFH96_15335</name>
</gene>
<evidence type="ECO:0008006" key="4">
    <source>
        <dbReference type="Google" id="ProtNLM"/>
    </source>
</evidence>
<feature type="compositionally biased region" description="Low complexity" evidence="1">
    <location>
        <begin position="39"/>
        <end position="52"/>
    </location>
</feature>
<comment type="caution">
    <text evidence="2">The sequence shown here is derived from an EMBL/GenBank/DDBJ whole genome shotgun (WGS) entry which is preliminary data.</text>
</comment>
<feature type="region of interest" description="Disordered" evidence="1">
    <location>
        <begin position="1"/>
        <end position="57"/>
    </location>
</feature>
<organism evidence="2 3">
    <name type="scientific">Polymorphospora lycopeni</name>
    <dbReference type="NCBI Taxonomy" id="3140240"/>
    <lineage>
        <taxon>Bacteria</taxon>
        <taxon>Bacillati</taxon>
        <taxon>Actinomycetota</taxon>
        <taxon>Actinomycetes</taxon>
        <taxon>Micromonosporales</taxon>
        <taxon>Micromonosporaceae</taxon>
        <taxon>Polymorphospora</taxon>
    </lineage>
</organism>
<proteinExistence type="predicted"/>
<dbReference type="EMBL" id="JBCGDC010000037">
    <property type="protein sequence ID" value="MFB6394472.1"/>
    <property type="molecule type" value="Genomic_DNA"/>
</dbReference>
<protein>
    <recommendedName>
        <fullName evidence="4">DUF3618 domain-containing protein</fullName>
    </recommendedName>
</protein>
<evidence type="ECO:0000313" key="2">
    <source>
        <dbReference type="EMBL" id="MFB6394472.1"/>
    </source>
</evidence>
<keyword evidence="3" id="KW-1185">Reference proteome</keyword>
<feature type="compositionally biased region" description="Low complexity" evidence="1">
    <location>
        <begin position="195"/>
        <end position="204"/>
    </location>
</feature>
<dbReference type="RefSeq" id="WP_364212712.1">
    <property type="nucleotide sequence ID" value="NZ_JBCGDC010000037.1"/>
</dbReference>